<evidence type="ECO:0000256" key="7">
    <source>
        <dbReference type="ARBA" id="ARBA00022679"/>
    </source>
</evidence>
<evidence type="ECO:0000256" key="3">
    <source>
        <dbReference type="ARBA" id="ARBA00009553"/>
    </source>
</evidence>
<keyword evidence="6" id="KW-0028">Amino-acid biosynthesis</keyword>
<dbReference type="Gene3D" id="3.20.20.210">
    <property type="match status" value="2"/>
</dbReference>
<dbReference type="FunFam" id="3.20.20.210:FF:000002">
    <property type="entry name" value="5-methyltetrahydropteroyltriglutamate--homocysteine methyltransferase"/>
    <property type="match status" value="1"/>
</dbReference>
<evidence type="ECO:0000256" key="11">
    <source>
        <dbReference type="PIRSR" id="PIRSR000382-1"/>
    </source>
</evidence>
<dbReference type="UniPathway" id="UPA00051">
    <property type="reaction ID" value="UER00082"/>
</dbReference>
<feature type="binding site" evidence="11">
    <location>
        <begin position="439"/>
        <end position="441"/>
    </location>
    <ligand>
        <name>L-methionine</name>
        <dbReference type="ChEBI" id="CHEBI:57844"/>
    </ligand>
</feature>
<feature type="binding site" evidence="11">
    <location>
        <position position="492"/>
    </location>
    <ligand>
        <name>L-methionine</name>
        <dbReference type="ChEBI" id="CHEBI:57844"/>
    </ligand>
</feature>
<dbReference type="InterPro" id="IPR002629">
    <property type="entry name" value="Met_Synth_C/arc"/>
</dbReference>
<dbReference type="CDD" id="cd03312">
    <property type="entry name" value="CIMS_N_terminal_like"/>
    <property type="match status" value="1"/>
</dbReference>
<comment type="cofactor">
    <cofactor evidence="12">
        <name>Zn(2+)</name>
        <dbReference type="ChEBI" id="CHEBI:29105"/>
    </cofactor>
    <text evidence="12">Binds 2 Zn(2+) ions per subunit.</text>
</comment>
<evidence type="ECO:0000256" key="4">
    <source>
        <dbReference type="ARBA" id="ARBA00012034"/>
    </source>
</evidence>
<dbReference type="SUPFAM" id="SSF51726">
    <property type="entry name" value="UROD/MetE-like"/>
    <property type="match status" value="2"/>
</dbReference>
<dbReference type="GO" id="GO:0009086">
    <property type="term" value="P:methionine biosynthetic process"/>
    <property type="evidence" value="ECO:0007669"/>
    <property type="project" value="UniProtKB-KW"/>
</dbReference>
<dbReference type="GO" id="GO:0008270">
    <property type="term" value="F:zinc ion binding"/>
    <property type="evidence" value="ECO:0007669"/>
    <property type="project" value="InterPro"/>
</dbReference>
<dbReference type="OrthoDB" id="1053771at2759"/>
<sequence>MVKSAVLGYPRIGVGRSMKKIIESYWAGNASAEQLQETAKSVRKERWETIKNAGVDIIPSGEFTLYDQLLDHSYNFGVIPERYASQQLNGLDTYFAMGRGRQDKAKGVDVVACEMGKYFDSNYHVVKVPHAPNTEFKLNQNQQLAEYEEAKALGIITRPVIFGPITYLSLVAKSREAPADFEPLSLLDKLLPVYKELLSQLKGAGVEHVQIDEPILVLDKAEAWGSEYKKVYEALAPVAPKITITSSYGRVGKSIEYLKSLPIYALHLDLDREPKQLDEVLAALKSTDINIELGLVSGRNIWKTDLKAAKALAEKAVSELSSERVNVSTSSSLLHTPISVKVEKKLTSEQLSWLSFAEEKCEEVAALAQALNGKESSLFEQNTKDIAARREFERSSDSAVRDRVASISEEMLSRKSPFATRREAQKKHLNLPKFPTTTIGSFPQTKEIRQARAKFTKGEITKEEYEKAMEAEIQNAVDFQTKVGLDLFVHGEPERNDMVQYFGEQLNGFIFTQLGWVQSYGSRYVRPPIVVSDVSRPSPMTVRWSAYAQSLTDKPMKGMLTGPVTILNWSFPRADVSKEVQSKQLALALRDEVVDLANAGIKAIQVDEPAIREGLPLRKADWDNYLTWAVDSFRLSTSGVGDDTQVHSHFCYSDFGDIFPSIQRLDADVISIEASKADLKLLDVFKSYGYSNEIGPGVYDIHSPRVPGEQEIKDRLEAMAKVLPADNLIVNPDCGLKTRGWKETEESLSNLVAAARWARSSLVTA</sequence>
<evidence type="ECO:0000313" key="16">
    <source>
        <dbReference type="EMBL" id="ORX33584.1"/>
    </source>
</evidence>
<dbReference type="GO" id="GO:0032259">
    <property type="term" value="P:methylation"/>
    <property type="evidence" value="ECO:0007669"/>
    <property type="project" value="UniProtKB-KW"/>
</dbReference>
<feature type="binding site" evidence="11">
    <location>
        <position position="607"/>
    </location>
    <ligand>
        <name>L-homocysteine</name>
        <dbReference type="ChEBI" id="CHEBI:58199"/>
    </ligand>
</feature>
<name>A0A1Y1U7R3_9TREE</name>
<feature type="domain" description="Cobalamin-independent methionine synthase MetE N-terminal" evidence="15">
    <location>
        <begin position="4"/>
        <end position="316"/>
    </location>
</feature>
<dbReference type="InterPro" id="IPR038071">
    <property type="entry name" value="UROD/MetE-like_sf"/>
</dbReference>
<dbReference type="AlphaFoldDB" id="A0A1Y1U7R3"/>
<dbReference type="EMBL" id="NBSH01000019">
    <property type="protein sequence ID" value="ORX33584.1"/>
    <property type="molecule type" value="Genomic_DNA"/>
</dbReference>
<evidence type="ECO:0000256" key="9">
    <source>
        <dbReference type="ARBA" id="ARBA00022833"/>
    </source>
</evidence>
<evidence type="ECO:0000256" key="12">
    <source>
        <dbReference type="PIRSR" id="PIRSR000382-2"/>
    </source>
</evidence>
<keyword evidence="7 16" id="KW-0808">Transferase</keyword>
<keyword evidence="10" id="KW-0486">Methionine biosynthesis</keyword>
<keyword evidence="17" id="KW-1185">Reference proteome</keyword>
<evidence type="ECO:0000256" key="6">
    <source>
        <dbReference type="ARBA" id="ARBA00022605"/>
    </source>
</evidence>
<evidence type="ECO:0000256" key="5">
    <source>
        <dbReference type="ARBA" id="ARBA00022603"/>
    </source>
</evidence>
<comment type="function">
    <text evidence="1">Catalyzes the transfer of a methyl group from 5-methyltetrahydrofolate to homocysteine resulting in methionine formation.</text>
</comment>
<evidence type="ECO:0000259" key="14">
    <source>
        <dbReference type="Pfam" id="PF01717"/>
    </source>
</evidence>
<dbReference type="PIRSF" id="PIRSF000382">
    <property type="entry name" value="MeTrfase_B12_ind"/>
    <property type="match status" value="1"/>
</dbReference>
<evidence type="ECO:0000256" key="10">
    <source>
        <dbReference type="ARBA" id="ARBA00023167"/>
    </source>
</evidence>
<evidence type="ECO:0000259" key="15">
    <source>
        <dbReference type="Pfam" id="PF08267"/>
    </source>
</evidence>
<feature type="binding site" evidence="11">
    <location>
        <position position="607"/>
    </location>
    <ligand>
        <name>L-methionine</name>
        <dbReference type="ChEBI" id="CHEBI:57844"/>
    </ligand>
</feature>
<dbReference type="GO" id="GO:0003871">
    <property type="term" value="F:5-methyltetrahydropteroyltriglutamate-homocysteine S-methyltransferase activity"/>
    <property type="evidence" value="ECO:0007669"/>
    <property type="project" value="UniProtKB-EC"/>
</dbReference>
<keyword evidence="8 12" id="KW-0479">Metal-binding</keyword>
<dbReference type="Pfam" id="PF08267">
    <property type="entry name" value="Meth_synt_1"/>
    <property type="match status" value="1"/>
</dbReference>
<feature type="binding site" evidence="12">
    <location>
        <position position="651"/>
    </location>
    <ligand>
        <name>Zn(2+)</name>
        <dbReference type="ChEBI" id="CHEBI:29105"/>
        <label>1</label>
        <note>catalytic</note>
    </ligand>
</feature>
<comment type="caution">
    <text evidence="16">The sequence shown here is derived from an EMBL/GenBank/DDBJ whole genome shotgun (WGS) entry which is preliminary data.</text>
</comment>
<dbReference type="FunCoup" id="A0A1Y1U7R3">
    <property type="interactions" value="145"/>
</dbReference>
<dbReference type="GeneID" id="33559038"/>
<feature type="binding site" evidence="12">
    <location>
        <position position="649"/>
    </location>
    <ligand>
        <name>Zn(2+)</name>
        <dbReference type="ChEBI" id="CHEBI:29105"/>
        <label>1</label>
        <note>catalytic</note>
    </ligand>
</feature>
<dbReference type="Pfam" id="PF01717">
    <property type="entry name" value="Meth_synt_2"/>
    <property type="match status" value="1"/>
</dbReference>
<feature type="binding site" evidence="12">
    <location>
        <position position="673"/>
    </location>
    <ligand>
        <name>Zn(2+)</name>
        <dbReference type="ChEBI" id="CHEBI:29105"/>
        <label>1</label>
        <note>catalytic</note>
    </ligand>
</feature>
<dbReference type="NCBIfam" id="TIGR01371">
    <property type="entry name" value="met_syn_B12ind"/>
    <property type="match status" value="1"/>
</dbReference>
<accession>A0A1Y1U7R3</accession>
<dbReference type="PANTHER" id="PTHR30519">
    <property type="entry name" value="5-METHYLTETRAHYDROPTEROYLTRIGLUTAMATE--HOMOCYSTEINE METHYLTRANSFERASE"/>
    <property type="match status" value="1"/>
</dbReference>
<proteinExistence type="inferred from homology"/>
<feature type="binding site" evidence="12">
    <location>
        <position position="734"/>
    </location>
    <ligand>
        <name>Zn(2+)</name>
        <dbReference type="ChEBI" id="CHEBI:29105"/>
        <label>1</label>
        <note>catalytic</note>
    </ligand>
</feature>
<dbReference type="InterPro" id="IPR013215">
    <property type="entry name" value="Cbl-indep_Met_Synth_N"/>
</dbReference>
<dbReference type="CDD" id="cd03311">
    <property type="entry name" value="CIMS_C_terminal_like"/>
    <property type="match status" value="1"/>
</dbReference>
<protein>
    <recommendedName>
        <fullName evidence="4">5-methyltetrahydropteroyltriglutamate--homocysteine S-methyltransferase</fullName>
        <ecNumber evidence="4">2.1.1.14</ecNumber>
    </recommendedName>
</protein>
<dbReference type="Proteomes" id="UP000193218">
    <property type="component" value="Unassembled WGS sequence"/>
</dbReference>
<keyword evidence="9 12" id="KW-0862">Zinc</keyword>
<evidence type="ECO:0000256" key="1">
    <source>
        <dbReference type="ARBA" id="ARBA00002777"/>
    </source>
</evidence>
<dbReference type="InterPro" id="IPR006276">
    <property type="entry name" value="Cobalamin-indep_Met_synthase"/>
</dbReference>
<evidence type="ECO:0000256" key="2">
    <source>
        <dbReference type="ARBA" id="ARBA00004681"/>
    </source>
</evidence>
<evidence type="ECO:0000313" key="17">
    <source>
        <dbReference type="Proteomes" id="UP000193218"/>
    </source>
</evidence>
<comment type="pathway">
    <text evidence="2">Amino-acid biosynthesis; L-methionine biosynthesis via de novo pathway; L-methionine from L-homocysteine (MetE route): step 1/1.</text>
</comment>
<dbReference type="EC" id="2.1.1.14" evidence="4"/>
<feature type="binding site" evidence="11">
    <location>
        <position position="19"/>
    </location>
    <ligand>
        <name>5-methyltetrahydropteroyltri-L-glutamate</name>
        <dbReference type="ChEBI" id="CHEBI:58207"/>
    </ligand>
</feature>
<dbReference type="STRING" id="4999.A0A1Y1U7R3"/>
<reference evidence="16 17" key="1">
    <citation type="submission" date="2017-03" db="EMBL/GenBank/DDBJ databases">
        <title>Widespread Adenine N6-methylation of Active Genes in Fungi.</title>
        <authorList>
            <consortium name="DOE Joint Genome Institute"/>
            <person name="Mondo S.J."/>
            <person name="Dannebaum R.O."/>
            <person name="Kuo R.C."/>
            <person name="Louie K.B."/>
            <person name="Bewick A.J."/>
            <person name="Labutti K."/>
            <person name="Haridas S."/>
            <person name="Kuo A."/>
            <person name="Salamov A."/>
            <person name="Ahrendt S.R."/>
            <person name="Lau R."/>
            <person name="Bowen B.P."/>
            <person name="Lipzen A."/>
            <person name="Sullivan W."/>
            <person name="Andreopoulos W.B."/>
            <person name="Clum A."/>
            <person name="Lindquist E."/>
            <person name="Daum C."/>
            <person name="Northen T.R."/>
            <person name="Ramamoorthy G."/>
            <person name="Schmitz R.J."/>
            <person name="Gryganskyi A."/>
            <person name="Culley D."/>
            <person name="Magnuson J."/>
            <person name="James T.Y."/>
            <person name="O'Malley M.A."/>
            <person name="Stajich J.E."/>
            <person name="Spatafora J.W."/>
            <person name="Visel A."/>
            <person name="Grigoriev I.V."/>
        </authorList>
    </citation>
    <scope>NUCLEOTIDE SEQUENCE [LARGE SCALE GENOMIC DNA]</scope>
    <source>
        <strain evidence="16 17">NRRL Y-17943</strain>
    </source>
</reference>
<feature type="binding site" evidence="11">
    <location>
        <begin position="439"/>
        <end position="441"/>
    </location>
    <ligand>
        <name>L-homocysteine</name>
        <dbReference type="ChEBI" id="CHEBI:58199"/>
    </ligand>
</feature>
<comment type="similarity">
    <text evidence="3">Belongs to the vitamin-B12 independent methionine synthase family.</text>
</comment>
<gene>
    <name evidence="16" type="ORF">BD324DRAFT_639425</name>
</gene>
<dbReference type="HAMAP" id="MF_00172">
    <property type="entry name" value="Meth_synth"/>
    <property type="match status" value="1"/>
</dbReference>
<dbReference type="RefSeq" id="XP_021867903.1">
    <property type="nucleotide sequence ID" value="XM_022017229.1"/>
</dbReference>
<feature type="binding site" evidence="11">
    <location>
        <position position="122"/>
    </location>
    <ligand>
        <name>5-methyltetrahydropteroyltri-L-glutamate</name>
        <dbReference type="ChEBI" id="CHEBI:58207"/>
    </ligand>
</feature>
<dbReference type="NCBIfam" id="NF003556">
    <property type="entry name" value="PRK05222.1"/>
    <property type="match status" value="1"/>
</dbReference>
<dbReference type="InParanoid" id="A0A1Y1U7R3"/>
<feature type="binding site" evidence="11">
    <location>
        <position position="569"/>
    </location>
    <ligand>
        <name>5-methyltetrahydropteroyltri-L-glutamate</name>
        <dbReference type="ChEBI" id="CHEBI:58207"/>
    </ligand>
</feature>
<keyword evidence="5 16" id="KW-0489">Methyltransferase</keyword>
<feature type="domain" description="Cobalamin-independent methionine synthase MetE C-terminal/archaeal" evidence="14">
    <location>
        <begin position="434"/>
        <end position="756"/>
    </location>
</feature>
<organism evidence="16 17">
    <name type="scientific">Kockovaella imperatae</name>
    <dbReference type="NCBI Taxonomy" id="4999"/>
    <lineage>
        <taxon>Eukaryota</taxon>
        <taxon>Fungi</taxon>
        <taxon>Dikarya</taxon>
        <taxon>Basidiomycota</taxon>
        <taxon>Agaricomycotina</taxon>
        <taxon>Tremellomycetes</taxon>
        <taxon>Tremellales</taxon>
        <taxon>Cuniculitremaceae</taxon>
        <taxon>Kockovaella</taxon>
    </lineage>
</organism>
<evidence type="ECO:0000256" key="13">
    <source>
        <dbReference type="PIRSR" id="PIRSR000382-3"/>
    </source>
</evidence>
<feature type="active site" description="Proton donor" evidence="13">
    <location>
        <position position="702"/>
    </location>
</feature>
<evidence type="ECO:0000256" key="8">
    <source>
        <dbReference type="ARBA" id="ARBA00022723"/>
    </source>
</evidence>